<dbReference type="EMBL" id="HADZ01020819">
    <property type="protein sequence ID" value="SBP84760.1"/>
    <property type="molecule type" value="Transcribed_RNA"/>
</dbReference>
<organism evidence="1">
    <name type="scientific">Nothobranchius kadleci</name>
    <name type="common">African annual killifish</name>
    <dbReference type="NCBI Taxonomy" id="1051664"/>
    <lineage>
        <taxon>Eukaryota</taxon>
        <taxon>Metazoa</taxon>
        <taxon>Chordata</taxon>
        <taxon>Craniata</taxon>
        <taxon>Vertebrata</taxon>
        <taxon>Euteleostomi</taxon>
        <taxon>Actinopterygii</taxon>
        <taxon>Neopterygii</taxon>
        <taxon>Teleostei</taxon>
        <taxon>Neoteleostei</taxon>
        <taxon>Acanthomorphata</taxon>
        <taxon>Ovalentaria</taxon>
        <taxon>Atherinomorphae</taxon>
        <taxon>Cyprinodontiformes</taxon>
        <taxon>Nothobranchiidae</taxon>
        <taxon>Nothobranchius</taxon>
    </lineage>
</organism>
<reference evidence="1" key="2">
    <citation type="submission" date="2016-06" db="EMBL/GenBank/DDBJ databases">
        <title>The genome of a short-lived fish provides insights into sex chromosome evolution and the genetic control of aging.</title>
        <authorList>
            <person name="Reichwald K."/>
            <person name="Felder M."/>
            <person name="Petzold A."/>
            <person name="Koch P."/>
            <person name="Groth M."/>
            <person name="Platzer M."/>
        </authorList>
    </citation>
    <scope>NUCLEOTIDE SEQUENCE</scope>
    <source>
        <tissue evidence="1">Brain</tissue>
    </source>
</reference>
<proteinExistence type="predicted"/>
<accession>A0A1A8D0X3</accession>
<protein>
    <submittedName>
        <fullName evidence="1">Uncharacterized protein</fullName>
    </submittedName>
</protein>
<feature type="non-terminal residue" evidence="1">
    <location>
        <position position="115"/>
    </location>
</feature>
<evidence type="ECO:0000313" key="1">
    <source>
        <dbReference type="EMBL" id="SBP84760.1"/>
    </source>
</evidence>
<gene>
    <name evidence="1" type="primary">Nfu_g_1_023856</name>
</gene>
<feature type="non-terminal residue" evidence="1">
    <location>
        <position position="1"/>
    </location>
</feature>
<name>A0A1A8D0X3_NOTKA</name>
<dbReference type="AlphaFoldDB" id="A0A1A8D0X3"/>
<sequence>PKRHPLTVPTITESQVAMTSSQLLVHTFCSGWLSPATHLVWHTCADWHTDPASYERRKPRPSRRRPQRTLLHHLSPCNTILKEALFCSNYSFQSTDKPFDLSSATVRAAYINILH</sequence>
<reference evidence="1" key="1">
    <citation type="submission" date="2016-05" db="EMBL/GenBank/DDBJ databases">
        <authorList>
            <person name="Lavstsen T."/>
            <person name="Jespersen J.S."/>
        </authorList>
    </citation>
    <scope>NUCLEOTIDE SEQUENCE</scope>
    <source>
        <tissue evidence="1">Brain</tissue>
    </source>
</reference>